<evidence type="ECO:0000313" key="1">
    <source>
        <dbReference type="EMBL" id="KAH3783910.1"/>
    </source>
</evidence>
<reference evidence="1" key="1">
    <citation type="journal article" date="2019" name="bioRxiv">
        <title>The Genome of the Zebra Mussel, Dreissena polymorpha: A Resource for Invasive Species Research.</title>
        <authorList>
            <person name="McCartney M.A."/>
            <person name="Auch B."/>
            <person name="Kono T."/>
            <person name="Mallez S."/>
            <person name="Zhang Y."/>
            <person name="Obille A."/>
            <person name="Becker A."/>
            <person name="Abrahante J.E."/>
            <person name="Garbe J."/>
            <person name="Badalamenti J.P."/>
            <person name="Herman A."/>
            <person name="Mangelson H."/>
            <person name="Liachko I."/>
            <person name="Sullivan S."/>
            <person name="Sone E.D."/>
            <person name="Koren S."/>
            <person name="Silverstein K.A.T."/>
            <person name="Beckman K.B."/>
            <person name="Gohl D.M."/>
        </authorList>
    </citation>
    <scope>NUCLEOTIDE SEQUENCE</scope>
    <source>
        <strain evidence="1">Duluth1</strain>
        <tissue evidence="1">Whole animal</tissue>
    </source>
</reference>
<name>A0A9D4EPK4_DREPO</name>
<gene>
    <name evidence="1" type="ORF">DPMN_161860</name>
</gene>
<keyword evidence="2" id="KW-1185">Reference proteome</keyword>
<proteinExistence type="predicted"/>
<protein>
    <submittedName>
        <fullName evidence="1">Uncharacterized protein</fullName>
    </submittedName>
</protein>
<sequence length="54" mass="6332">MRKDAFERHRSINLLSRVFYITTLASFHWSDRTNDGYTTQGGSFMAFPNTNDTR</sequence>
<organism evidence="1 2">
    <name type="scientific">Dreissena polymorpha</name>
    <name type="common">Zebra mussel</name>
    <name type="synonym">Mytilus polymorpha</name>
    <dbReference type="NCBI Taxonomy" id="45954"/>
    <lineage>
        <taxon>Eukaryota</taxon>
        <taxon>Metazoa</taxon>
        <taxon>Spiralia</taxon>
        <taxon>Lophotrochozoa</taxon>
        <taxon>Mollusca</taxon>
        <taxon>Bivalvia</taxon>
        <taxon>Autobranchia</taxon>
        <taxon>Heteroconchia</taxon>
        <taxon>Euheterodonta</taxon>
        <taxon>Imparidentia</taxon>
        <taxon>Neoheterodontei</taxon>
        <taxon>Myida</taxon>
        <taxon>Dreissenoidea</taxon>
        <taxon>Dreissenidae</taxon>
        <taxon>Dreissena</taxon>
    </lineage>
</organism>
<dbReference type="Proteomes" id="UP000828390">
    <property type="component" value="Unassembled WGS sequence"/>
</dbReference>
<evidence type="ECO:0000313" key="2">
    <source>
        <dbReference type="Proteomes" id="UP000828390"/>
    </source>
</evidence>
<comment type="caution">
    <text evidence="1">The sequence shown here is derived from an EMBL/GenBank/DDBJ whole genome shotgun (WGS) entry which is preliminary data.</text>
</comment>
<reference evidence="1" key="2">
    <citation type="submission" date="2020-11" db="EMBL/GenBank/DDBJ databases">
        <authorList>
            <person name="McCartney M.A."/>
            <person name="Auch B."/>
            <person name="Kono T."/>
            <person name="Mallez S."/>
            <person name="Becker A."/>
            <person name="Gohl D.M."/>
            <person name="Silverstein K.A.T."/>
            <person name="Koren S."/>
            <person name="Bechman K.B."/>
            <person name="Herman A."/>
            <person name="Abrahante J.E."/>
            <person name="Garbe J."/>
        </authorList>
    </citation>
    <scope>NUCLEOTIDE SEQUENCE</scope>
    <source>
        <strain evidence="1">Duluth1</strain>
        <tissue evidence="1">Whole animal</tissue>
    </source>
</reference>
<dbReference type="AlphaFoldDB" id="A0A9D4EPK4"/>
<accession>A0A9D4EPK4</accession>
<dbReference type="EMBL" id="JAIWYP010000008">
    <property type="protein sequence ID" value="KAH3783910.1"/>
    <property type="molecule type" value="Genomic_DNA"/>
</dbReference>